<organism evidence="7 8">
    <name type="scientific">Natronobacterium texcoconense</name>
    <dbReference type="NCBI Taxonomy" id="1095778"/>
    <lineage>
        <taxon>Archaea</taxon>
        <taxon>Methanobacteriati</taxon>
        <taxon>Methanobacteriota</taxon>
        <taxon>Stenosarchaea group</taxon>
        <taxon>Halobacteria</taxon>
        <taxon>Halobacteriales</taxon>
        <taxon>Natrialbaceae</taxon>
        <taxon>Natronobacterium</taxon>
    </lineage>
</organism>
<dbReference type="PROSITE" id="PS00759">
    <property type="entry name" value="ARGE_DAPE_CPG2_2"/>
    <property type="match status" value="1"/>
</dbReference>
<dbReference type="Pfam" id="PF07687">
    <property type="entry name" value="M20_dimer"/>
    <property type="match status" value="1"/>
</dbReference>
<evidence type="ECO:0000256" key="4">
    <source>
        <dbReference type="ARBA" id="ARBA00022801"/>
    </source>
</evidence>
<dbReference type="GO" id="GO:0016787">
    <property type="term" value="F:hydrolase activity"/>
    <property type="evidence" value="ECO:0007669"/>
    <property type="project" value="UniProtKB-KW"/>
</dbReference>
<dbReference type="SUPFAM" id="SSF53187">
    <property type="entry name" value="Zn-dependent exopeptidases"/>
    <property type="match status" value="1"/>
</dbReference>
<evidence type="ECO:0000259" key="6">
    <source>
        <dbReference type="Pfam" id="PF07687"/>
    </source>
</evidence>
<dbReference type="InterPro" id="IPR011650">
    <property type="entry name" value="Peptidase_M20_dimer"/>
</dbReference>
<dbReference type="CDD" id="cd08659">
    <property type="entry name" value="M20_ArgE_DapE-like"/>
    <property type="match status" value="1"/>
</dbReference>
<dbReference type="EMBL" id="FNLC01000001">
    <property type="protein sequence ID" value="SDQ30914.1"/>
    <property type="molecule type" value="Genomic_DNA"/>
</dbReference>
<reference evidence="8" key="1">
    <citation type="submission" date="2016-10" db="EMBL/GenBank/DDBJ databases">
        <authorList>
            <person name="Varghese N."/>
            <person name="Submissions S."/>
        </authorList>
    </citation>
    <scope>NUCLEOTIDE SEQUENCE [LARGE SCALE GENOMIC DNA]</scope>
    <source>
        <strain evidence="8">DSM 24767</strain>
    </source>
</reference>
<keyword evidence="4" id="KW-0378">Hydrolase</keyword>
<comment type="cofactor">
    <cofactor evidence="1">
        <name>Zn(2+)</name>
        <dbReference type="ChEBI" id="CHEBI:29105"/>
    </cofactor>
</comment>
<dbReference type="PANTHER" id="PTHR43808:SF8">
    <property type="entry name" value="PEPTIDASE M20 DIMERISATION DOMAIN-CONTAINING PROTEIN"/>
    <property type="match status" value="1"/>
</dbReference>
<accession>A0A1H0ZTY7</accession>
<evidence type="ECO:0000256" key="2">
    <source>
        <dbReference type="ARBA" id="ARBA00006247"/>
    </source>
</evidence>
<dbReference type="AlphaFoldDB" id="A0A1H0ZTY7"/>
<dbReference type="InterPro" id="IPR036264">
    <property type="entry name" value="Bact_exopeptidase_dim_dom"/>
</dbReference>
<protein>
    <submittedName>
        <fullName evidence="7">Acetylornithine deacetylase</fullName>
    </submittedName>
</protein>
<comment type="similarity">
    <text evidence="2">Belongs to the peptidase M20A family.</text>
</comment>
<dbReference type="InterPro" id="IPR002933">
    <property type="entry name" value="Peptidase_M20"/>
</dbReference>
<proteinExistence type="inferred from homology"/>
<keyword evidence="5" id="KW-0862">Zinc</keyword>
<dbReference type="NCBIfam" id="NF006402">
    <property type="entry name" value="PRK08651.1-5"/>
    <property type="match status" value="1"/>
</dbReference>
<dbReference type="InterPro" id="IPR050072">
    <property type="entry name" value="Peptidase_M20A"/>
</dbReference>
<evidence type="ECO:0000313" key="7">
    <source>
        <dbReference type="EMBL" id="SDQ30914.1"/>
    </source>
</evidence>
<dbReference type="STRING" id="1095778.SAMN04489842_0434"/>
<dbReference type="GO" id="GO:0046872">
    <property type="term" value="F:metal ion binding"/>
    <property type="evidence" value="ECO:0007669"/>
    <property type="project" value="UniProtKB-KW"/>
</dbReference>
<name>A0A1H0ZTY7_NATTX</name>
<feature type="domain" description="Peptidase M20 dimerisation" evidence="6">
    <location>
        <begin position="171"/>
        <end position="278"/>
    </location>
</feature>
<dbReference type="Proteomes" id="UP000198848">
    <property type="component" value="Unassembled WGS sequence"/>
</dbReference>
<gene>
    <name evidence="7" type="ORF">SAMN04489842_0434</name>
</gene>
<dbReference type="Gene3D" id="3.30.70.360">
    <property type="match status" value="1"/>
</dbReference>
<dbReference type="Gene3D" id="3.40.630.10">
    <property type="entry name" value="Zn peptidases"/>
    <property type="match status" value="1"/>
</dbReference>
<dbReference type="PANTHER" id="PTHR43808">
    <property type="entry name" value="ACETYLORNITHINE DEACETYLASE"/>
    <property type="match status" value="1"/>
</dbReference>
<keyword evidence="8" id="KW-1185">Reference proteome</keyword>
<sequence>MLITRQWERRVSTFVDEIDETHTMSFDIATFHAEAVRTPSHEDVAEMRELLVETLEDAGLEPEVDDLGNVLASKGDGEPHLVLNTHIDTVAPHVPYERDGDVVRGRGACDAKGPLAALLAAFLRVDPTAGKLTLAITPDEETLMTGAAGLQDRLSADGYIVGEPTDLDVCIAARGQCEGTITIEGESGHAASVPAEKNPVFGLEHVLEALRTYDDEAGPGEDDVLGEPKLTPTVLEGGEAPNRVPETCRFTFDRRSVPPETADSFREGLETHLERAVAEESELEVTVDLIRPDTPFPKAFVTDEDDELVGTLHEASGGDVRPFGAATEAGFFADDAPTVVFGPGVLADEKGGVAHAQREYVRLPEVEEAADALEATLLELGA</sequence>
<dbReference type="Pfam" id="PF01546">
    <property type="entry name" value="Peptidase_M20"/>
    <property type="match status" value="1"/>
</dbReference>
<evidence type="ECO:0000313" key="8">
    <source>
        <dbReference type="Proteomes" id="UP000198848"/>
    </source>
</evidence>
<dbReference type="SUPFAM" id="SSF55031">
    <property type="entry name" value="Bacterial exopeptidase dimerisation domain"/>
    <property type="match status" value="1"/>
</dbReference>
<evidence type="ECO:0000256" key="3">
    <source>
        <dbReference type="ARBA" id="ARBA00022723"/>
    </source>
</evidence>
<keyword evidence="3" id="KW-0479">Metal-binding</keyword>
<dbReference type="InterPro" id="IPR001261">
    <property type="entry name" value="ArgE/DapE_CS"/>
</dbReference>
<evidence type="ECO:0000256" key="1">
    <source>
        <dbReference type="ARBA" id="ARBA00001947"/>
    </source>
</evidence>
<evidence type="ECO:0000256" key="5">
    <source>
        <dbReference type="ARBA" id="ARBA00022833"/>
    </source>
</evidence>